<dbReference type="PANTHER" id="PTHR11985">
    <property type="entry name" value="GLYCEROL-3-PHOSPHATE DEHYDROGENASE"/>
    <property type="match status" value="1"/>
</dbReference>
<dbReference type="GO" id="GO:0019563">
    <property type="term" value="P:glycerol catabolic process"/>
    <property type="evidence" value="ECO:0007669"/>
    <property type="project" value="UniProtKB-UniPathway"/>
</dbReference>
<comment type="caution">
    <text evidence="13">The sequence shown here is derived from an EMBL/GenBank/DDBJ whole genome shotgun (WGS) entry which is preliminary data.</text>
</comment>
<dbReference type="SUPFAM" id="SSF51905">
    <property type="entry name" value="FAD/NAD(P)-binding domain"/>
    <property type="match status" value="1"/>
</dbReference>
<dbReference type="PANTHER" id="PTHR11985:SF35">
    <property type="entry name" value="ANAEROBIC GLYCEROL-3-PHOSPHATE DEHYDROGENASE SUBUNIT A"/>
    <property type="match status" value="1"/>
</dbReference>
<evidence type="ECO:0000313" key="13">
    <source>
        <dbReference type="EMBL" id="NBI27895.1"/>
    </source>
</evidence>
<dbReference type="GO" id="GO:0046168">
    <property type="term" value="P:glycerol-3-phosphate catabolic process"/>
    <property type="evidence" value="ECO:0007669"/>
    <property type="project" value="TreeGrafter"/>
</dbReference>
<protein>
    <recommendedName>
        <fullName evidence="5">Aerobic glycerol-3-phosphate dehydrogenase</fullName>
        <ecNumber evidence="4">1.1.5.3</ecNumber>
    </recommendedName>
</protein>
<dbReference type="InterPro" id="IPR000447">
    <property type="entry name" value="G3P_DH_FAD-dep"/>
</dbReference>
<dbReference type="AlphaFoldDB" id="A0A6N9PZ46"/>
<keyword evidence="8" id="KW-0274">FAD</keyword>
<evidence type="ECO:0000256" key="5">
    <source>
        <dbReference type="ARBA" id="ARBA00017956"/>
    </source>
</evidence>
<evidence type="ECO:0000256" key="8">
    <source>
        <dbReference type="ARBA" id="ARBA00022827"/>
    </source>
</evidence>
<dbReference type="Gene3D" id="3.50.50.60">
    <property type="entry name" value="FAD/NAD(P)-binding domain"/>
    <property type="match status" value="1"/>
</dbReference>
<evidence type="ECO:0000256" key="6">
    <source>
        <dbReference type="ARBA" id="ARBA00022630"/>
    </source>
</evidence>
<comment type="cofactor">
    <cofactor evidence="1">
        <name>FAD</name>
        <dbReference type="ChEBI" id="CHEBI:57692"/>
    </cofactor>
</comment>
<feature type="domain" description="Alpha-glycerophosphate oxidase C-terminal" evidence="12">
    <location>
        <begin position="402"/>
        <end position="504"/>
    </location>
</feature>
<dbReference type="OrthoDB" id="9766796at2"/>
<accession>A0A6N9PZ46</accession>
<keyword evidence="7" id="KW-0319">Glycerol metabolism</keyword>
<evidence type="ECO:0000259" key="11">
    <source>
        <dbReference type="Pfam" id="PF01266"/>
    </source>
</evidence>
<evidence type="ECO:0000256" key="7">
    <source>
        <dbReference type="ARBA" id="ARBA00022798"/>
    </source>
</evidence>
<evidence type="ECO:0000256" key="9">
    <source>
        <dbReference type="ARBA" id="ARBA00023002"/>
    </source>
</evidence>
<dbReference type="InterPro" id="IPR038299">
    <property type="entry name" value="DAO_C_sf"/>
</dbReference>
<evidence type="ECO:0000259" key="12">
    <source>
        <dbReference type="Pfam" id="PF16901"/>
    </source>
</evidence>
<dbReference type="Gene3D" id="1.10.8.870">
    <property type="entry name" value="Alpha-glycerophosphate oxidase, cap domain"/>
    <property type="match status" value="1"/>
</dbReference>
<organism evidence="13 14">
    <name type="scientific">Chengkuizengella marina</name>
    <dbReference type="NCBI Taxonomy" id="2507566"/>
    <lineage>
        <taxon>Bacteria</taxon>
        <taxon>Bacillati</taxon>
        <taxon>Bacillota</taxon>
        <taxon>Bacilli</taxon>
        <taxon>Bacillales</taxon>
        <taxon>Paenibacillaceae</taxon>
        <taxon>Chengkuizengella</taxon>
    </lineage>
</organism>
<comment type="pathway">
    <text evidence="2">Polyol metabolism; glycerol degradation via glycerol kinase pathway; glycerone phosphate from sn-glycerol 3-phosphate (aerobic route): step 1/1.</text>
</comment>
<dbReference type="PRINTS" id="PR01001">
    <property type="entry name" value="FADG3PDH"/>
</dbReference>
<evidence type="ECO:0000256" key="10">
    <source>
        <dbReference type="ARBA" id="ARBA00049055"/>
    </source>
</evidence>
<dbReference type="Proteomes" id="UP000448943">
    <property type="component" value="Unassembled WGS sequence"/>
</dbReference>
<keyword evidence="14" id="KW-1185">Reference proteome</keyword>
<dbReference type="EC" id="1.1.5.3" evidence="4"/>
<reference evidence="13 14" key="1">
    <citation type="submission" date="2019-01" db="EMBL/GenBank/DDBJ databases">
        <title>Chengkuizengella sp. nov., isolated from deep-sea sediment of East Pacific Ocean.</title>
        <authorList>
            <person name="Yang J."/>
            <person name="Lai Q."/>
            <person name="Shao Z."/>
        </authorList>
    </citation>
    <scope>NUCLEOTIDE SEQUENCE [LARGE SCALE GENOMIC DNA]</scope>
    <source>
        <strain evidence="13 14">YPA3-1-1</strain>
    </source>
</reference>
<keyword evidence="9" id="KW-0560">Oxidoreductase</keyword>
<dbReference type="UniPathway" id="UPA00618">
    <property type="reaction ID" value="UER00674"/>
</dbReference>
<feature type="domain" description="FAD dependent oxidoreductase" evidence="11">
    <location>
        <begin position="17"/>
        <end position="364"/>
    </location>
</feature>
<evidence type="ECO:0000256" key="3">
    <source>
        <dbReference type="ARBA" id="ARBA00007330"/>
    </source>
</evidence>
<dbReference type="InterPro" id="IPR036188">
    <property type="entry name" value="FAD/NAD-bd_sf"/>
</dbReference>
<gene>
    <name evidence="13" type="ORF">ERL59_02825</name>
</gene>
<dbReference type="Pfam" id="PF16901">
    <property type="entry name" value="DAO_C"/>
    <property type="match status" value="1"/>
</dbReference>
<comment type="similarity">
    <text evidence="3">Belongs to the FAD-dependent glycerol-3-phosphate dehydrogenase family.</text>
</comment>
<dbReference type="RefSeq" id="WP_160644293.1">
    <property type="nucleotide sequence ID" value="NZ_SIJB01000007.1"/>
</dbReference>
<proteinExistence type="inferred from homology"/>
<evidence type="ECO:0000313" key="14">
    <source>
        <dbReference type="Proteomes" id="UP000448943"/>
    </source>
</evidence>
<keyword evidence="6" id="KW-0285">Flavoprotein</keyword>
<dbReference type="EMBL" id="SIJB01000007">
    <property type="protein sequence ID" value="NBI27895.1"/>
    <property type="molecule type" value="Genomic_DNA"/>
</dbReference>
<sequence length="527" mass="60049">MNNREEVWDTLNEEPWDIIVIGGGITGAGILRKAASQGLRCLLLEKKDFAWGTSSRSGKLVHGGLRYLKQGQLKTTWHSVHEREKLLSECDGLVEPLGILMPFYEENKFDPILLKAGLTLYDMMAHRKNHRSYDSHNISKMAPGIRQSGLSTGLQYYDAKTDDARLVLRVLKDGQLLGGTAINYCSVEQLCRDQKGRVRGVTVKDMMSNNTKEVFGNIVVNATGVWVDQLRAQVGEAPKMRPLRGSHLIIPNWRLPLAQAIGFSHPADGRYIYVFPWEGVTLVGTTDIDHEDSLNLEPSISIEEGNYLFEALNEMFPSFQLKAEDVLSTFAGVRPVVHTGKKDPSKESRDHCIWEEQGLLTVTGGKLTTFDLLAREVLDKIKPQITHVNKQQNKVLDERQEMTSHSILHSHLGESMTRRLYGRYGNGWDSFIEEIEENGCEFIPSTNILWSELRWAARHESISHLDDLLLRRVRIGMLLPSGGREIINRLKEEILPVLNWDEERWNNEVTRYNNIWENNYSPNLLQR</sequence>
<dbReference type="GO" id="GO:0004368">
    <property type="term" value="F:glycerol-3-phosphate dehydrogenase (quinone) activity"/>
    <property type="evidence" value="ECO:0007669"/>
    <property type="project" value="UniProtKB-EC"/>
</dbReference>
<dbReference type="InterPro" id="IPR006076">
    <property type="entry name" value="FAD-dep_OxRdtase"/>
</dbReference>
<name>A0A6N9PZ46_9BACL</name>
<dbReference type="InterPro" id="IPR031656">
    <property type="entry name" value="DAO_C"/>
</dbReference>
<evidence type="ECO:0000256" key="1">
    <source>
        <dbReference type="ARBA" id="ARBA00001974"/>
    </source>
</evidence>
<evidence type="ECO:0000256" key="4">
    <source>
        <dbReference type="ARBA" id="ARBA00013029"/>
    </source>
</evidence>
<dbReference type="Gene3D" id="3.30.9.10">
    <property type="entry name" value="D-Amino Acid Oxidase, subunit A, domain 2"/>
    <property type="match status" value="1"/>
</dbReference>
<evidence type="ECO:0000256" key="2">
    <source>
        <dbReference type="ARBA" id="ARBA00004977"/>
    </source>
</evidence>
<dbReference type="Pfam" id="PF01266">
    <property type="entry name" value="DAO"/>
    <property type="match status" value="1"/>
</dbReference>
<comment type="catalytic activity">
    <reaction evidence="10">
        <text>a quinone + sn-glycerol 3-phosphate = dihydroxyacetone phosphate + a quinol</text>
        <dbReference type="Rhea" id="RHEA:18977"/>
        <dbReference type="ChEBI" id="CHEBI:24646"/>
        <dbReference type="ChEBI" id="CHEBI:57597"/>
        <dbReference type="ChEBI" id="CHEBI:57642"/>
        <dbReference type="ChEBI" id="CHEBI:132124"/>
        <dbReference type="EC" id="1.1.5.3"/>
    </reaction>
</comment>